<evidence type="ECO:0000313" key="2">
    <source>
        <dbReference type="EMBL" id="KAF7836357.1"/>
    </source>
</evidence>
<gene>
    <name evidence="2" type="ORF">G2W53_011216</name>
</gene>
<proteinExistence type="predicted"/>
<name>A0A835CEZ3_9FABA</name>
<keyword evidence="3" id="KW-1185">Reference proteome</keyword>
<dbReference type="OrthoDB" id="5836119at2759"/>
<feature type="compositionally biased region" description="Polar residues" evidence="1">
    <location>
        <begin position="126"/>
        <end position="143"/>
    </location>
</feature>
<dbReference type="PANTHER" id="PTHR13408:SF6">
    <property type="entry name" value="DNA BINDING PROTEIN"/>
    <property type="match status" value="1"/>
</dbReference>
<keyword evidence="2" id="KW-0240">DNA-directed RNA polymerase</keyword>
<feature type="region of interest" description="Disordered" evidence="1">
    <location>
        <begin position="43"/>
        <end position="89"/>
    </location>
</feature>
<dbReference type="GO" id="GO:0003677">
    <property type="term" value="F:DNA binding"/>
    <property type="evidence" value="ECO:0007669"/>
    <property type="project" value="InterPro"/>
</dbReference>
<dbReference type="GO" id="GO:0042797">
    <property type="term" value="P:tRNA transcription by RNA polymerase III"/>
    <property type="evidence" value="ECO:0007669"/>
    <property type="project" value="TreeGrafter"/>
</dbReference>
<keyword evidence="2" id="KW-0804">Transcription</keyword>
<protein>
    <submittedName>
        <fullName evidence="2">DNA-directed RNA polymerase III subunit rpc4-like</fullName>
    </submittedName>
</protein>
<feature type="region of interest" description="Disordered" evidence="1">
    <location>
        <begin position="202"/>
        <end position="230"/>
    </location>
</feature>
<organism evidence="2 3">
    <name type="scientific">Senna tora</name>
    <dbReference type="NCBI Taxonomy" id="362788"/>
    <lineage>
        <taxon>Eukaryota</taxon>
        <taxon>Viridiplantae</taxon>
        <taxon>Streptophyta</taxon>
        <taxon>Embryophyta</taxon>
        <taxon>Tracheophyta</taxon>
        <taxon>Spermatophyta</taxon>
        <taxon>Magnoliopsida</taxon>
        <taxon>eudicotyledons</taxon>
        <taxon>Gunneridae</taxon>
        <taxon>Pentapetalae</taxon>
        <taxon>rosids</taxon>
        <taxon>fabids</taxon>
        <taxon>Fabales</taxon>
        <taxon>Fabaceae</taxon>
        <taxon>Caesalpinioideae</taxon>
        <taxon>Cassia clade</taxon>
        <taxon>Senna</taxon>
    </lineage>
</organism>
<dbReference type="EMBL" id="JAAIUW010000004">
    <property type="protein sequence ID" value="KAF7836357.1"/>
    <property type="molecule type" value="Genomic_DNA"/>
</dbReference>
<reference evidence="2" key="1">
    <citation type="submission" date="2020-09" db="EMBL/GenBank/DDBJ databases">
        <title>Genome-Enabled Discovery of Anthraquinone Biosynthesis in Senna tora.</title>
        <authorList>
            <person name="Kang S.-H."/>
            <person name="Pandey R.P."/>
            <person name="Lee C.-M."/>
            <person name="Sim J.-S."/>
            <person name="Jeong J.-T."/>
            <person name="Choi B.-S."/>
            <person name="Jung M."/>
            <person name="Ginzburg D."/>
            <person name="Zhao K."/>
            <person name="Won S.Y."/>
            <person name="Oh T.-J."/>
            <person name="Yu Y."/>
            <person name="Kim N.-H."/>
            <person name="Lee O.R."/>
            <person name="Lee T.-H."/>
            <person name="Bashyal P."/>
            <person name="Kim T.-S."/>
            <person name="Lee W.-H."/>
            <person name="Kawkins C."/>
            <person name="Kim C.-K."/>
            <person name="Kim J.S."/>
            <person name="Ahn B.O."/>
            <person name="Rhee S.Y."/>
            <person name="Sohng J.K."/>
        </authorList>
    </citation>
    <scope>NUCLEOTIDE SEQUENCE</scope>
    <source>
        <tissue evidence="2">Leaf</tissue>
    </source>
</reference>
<dbReference type="AlphaFoldDB" id="A0A835CEZ3"/>
<feature type="compositionally biased region" description="Polar residues" evidence="1">
    <location>
        <begin position="202"/>
        <end position="215"/>
    </location>
</feature>
<dbReference type="PANTHER" id="PTHR13408">
    <property type="entry name" value="DNA-DIRECTED RNA POLYMERASE III"/>
    <property type="match status" value="1"/>
</dbReference>
<comment type="caution">
    <text evidence="2">The sequence shown here is derived from an EMBL/GenBank/DDBJ whole genome shotgun (WGS) entry which is preliminary data.</text>
</comment>
<evidence type="ECO:0000256" key="1">
    <source>
        <dbReference type="SAM" id="MobiDB-lite"/>
    </source>
</evidence>
<sequence>MDENQPSPPRRKESPILRNLKSFLRTRFRSSFSLTSIFSLQVKCAPRSPPSTKPRPTAAKTEAGDEGDGGSAQAQAPIRHFSERFTRSGSKAETKLRTIFEPFEVELVNEEFEAANVQVAFGPGASSAQSLRSYGNNKGVNSEKSSGSASKASGREEDVLALPSTAIEDQTDACMIDATDAAIDASSVQKIKKEYKEPWDYQSSYYPTSLPQRKPNSGDPKESGEAANSVEYDENTVNSAAELGLLDQNEQKRMLLFQLPSLPLAKGGASEATTKGSTLEDLSRGFMGKMLVYKSGAVKLKLGETLYDVSPGSNVEFAEDVVAMDTAEKNCCVLGELEKRAIVTPDVDSIEL</sequence>
<dbReference type="InterPro" id="IPR007811">
    <property type="entry name" value="RPC4"/>
</dbReference>
<feature type="compositionally biased region" description="Basic and acidic residues" evidence="1">
    <location>
        <begin position="80"/>
        <end position="89"/>
    </location>
</feature>
<dbReference type="GO" id="GO:0005666">
    <property type="term" value="C:RNA polymerase III complex"/>
    <property type="evidence" value="ECO:0007669"/>
    <property type="project" value="InterPro"/>
</dbReference>
<dbReference type="Pfam" id="PF05132">
    <property type="entry name" value="RNA_pol_Rpc4"/>
    <property type="match status" value="1"/>
</dbReference>
<feature type="region of interest" description="Disordered" evidence="1">
    <location>
        <begin position="126"/>
        <end position="164"/>
    </location>
</feature>
<accession>A0A835CEZ3</accession>
<evidence type="ECO:0000313" key="3">
    <source>
        <dbReference type="Proteomes" id="UP000634136"/>
    </source>
</evidence>
<dbReference type="Proteomes" id="UP000634136">
    <property type="component" value="Unassembled WGS sequence"/>
</dbReference>